<dbReference type="PRINTS" id="PR00081">
    <property type="entry name" value="GDHRDH"/>
</dbReference>
<dbReference type="SUPFAM" id="SSF51735">
    <property type="entry name" value="NAD(P)-binding Rossmann-fold domains"/>
    <property type="match status" value="1"/>
</dbReference>
<dbReference type="GO" id="GO:0016491">
    <property type="term" value="F:oxidoreductase activity"/>
    <property type="evidence" value="ECO:0007669"/>
    <property type="project" value="UniProtKB-KW"/>
</dbReference>
<dbReference type="PANTHER" id="PTHR43639">
    <property type="entry name" value="OXIDOREDUCTASE, SHORT-CHAIN DEHYDROGENASE/REDUCTASE FAMILY (AFU_ORTHOLOGUE AFUA_5G02870)"/>
    <property type="match status" value="1"/>
</dbReference>
<protein>
    <submittedName>
        <fullName evidence="3">Enoyl-(Acyl carrier protein) reductase</fullName>
    </submittedName>
</protein>
<dbReference type="InterPro" id="IPR036291">
    <property type="entry name" value="NAD(P)-bd_dom_sf"/>
</dbReference>
<dbReference type="AlphaFoldDB" id="A0A5E8CL98"/>
<dbReference type="InterPro" id="IPR002347">
    <property type="entry name" value="SDR_fam"/>
</dbReference>
<dbReference type="Pfam" id="PF00106">
    <property type="entry name" value="adh_short"/>
    <property type="match status" value="1"/>
</dbReference>
<dbReference type="Gene3D" id="3.40.50.720">
    <property type="entry name" value="NAD(P)-binding Rossmann-like Domain"/>
    <property type="match status" value="1"/>
</dbReference>
<dbReference type="PANTHER" id="PTHR43639:SF1">
    <property type="entry name" value="SHORT-CHAIN DEHYDROGENASE_REDUCTASE FAMILY PROTEIN"/>
    <property type="match status" value="1"/>
</dbReference>
<comment type="similarity">
    <text evidence="1">Belongs to the short-chain dehydrogenases/reductases (SDR) family.</text>
</comment>
<evidence type="ECO:0000256" key="1">
    <source>
        <dbReference type="ARBA" id="ARBA00006484"/>
    </source>
</evidence>
<accession>A0A5E8CL98</accession>
<proteinExistence type="inferred from homology"/>
<evidence type="ECO:0000256" key="2">
    <source>
        <dbReference type="ARBA" id="ARBA00023002"/>
    </source>
</evidence>
<keyword evidence="2" id="KW-0560">Oxidoreductase</keyword>
<dbReference type="EMBL" id="CABVLZ010000007">
    <property type="protein sequence ID" value="VVU95649.1"/>
    <property type="molecule type" value="Genomic_DNA"/>
</dbReference>
<gene>
    <name evidence="3" type="ORF">CPAV1605_1402</name>
</gene>
<sequence length="227" mass="26524">MRKILITGASSKIGDMLTKYFLKNNDFVIYHYFKNCKSFTEYENIEMIQCDFTNLNKVNKVFKKVFSEHDIDIVINNANLYTTNNLIQEEILNNINYKTPELINQLYVMEKKEIGCIINITDCRIFLKNIDNNTSFYYNSKKKLSELTKKQTFEFKDKCRINAIALGAVTANKDLDEDQQKLCKESLLGHCVRISDIIRTIEFLHKNSSICGQEIILDCGRNYFLSK</sequence>
<evidence type="ECO:0000313" key="3">
    <source>
        <dbReference type="EMBL" id="VVU95649.1"/>
    </source>
</evidence>
<reference evidence="3" key="1">
    <citation type="submission" date="2019-09" db="EMBL/GenBank/DDBJ databases">
        <authorList>
            <person name="Needham M D."/>
        </authorList>
    </citation>
    <scope>NUCLEOTIDE SEQUENCE</scope>
</reference>
<name>A0A5E8CL98_9ZZZZ</name>
<organism evidence="3">
    <name type="scientific">seawater metagenome</name>
    <dbReference type="NCBI Taxonomy" id="1561972"/>
    <lineage>
        <taxon>unclassified sequences</taxon>
        <taxon>metagenomes</taxon>
        <taxon>ecological metagenomes</taxon>
    </lineage>
</organism>